<evidence type="ECO:0000256" key="12">
    <source>
        <dbReference type="ARBA" id="ARBA00023136"/>
    </source>
</evidence>
<evidence type="ECO:0000256" key="7">
    <source>
        <dbReference type="ARBA" id="ARBA00022679"/>
    </source>
</evidence>
<dbReference type="FunFam" id="1.20.120.1220:FF:000001">
    <property type="entry name" value="Type 4 prepilin-like proteins leader peptide-processing enzyme"/>
    <property type="match status" value="1"/>
</dbReference>
<gene>
    <name evidence="22" type="ORF">CWE13_06125</name>
</gene>
<feature type="transmembrane region" description="Helical" evidence="19">
    <location>
        <begin position="163"/>
        <end position="180"/>
    </location>
</feature>
<dbReference type="InterPro" id="IPR014032">
    <property type="entry name" value="Peptidase_A24A_bac"/>
</dbReference>
<dbReference type="PRINTS" id="PR00864">
    <property type="entry name" value="PREPILNPTASE"/>
</dbReference>
<evidence type="ECO:0000256" key="18">
    <source>
        <dbReference type="RuleBase" id="RU003794"/>
    </source>
</evidence>
<keyword evidence="12 19" id="KW-0472">Membrane</keyword>
<comment type="function">
    <text evidence="18">Plays an essential role in type IV pili and type II pseudopili formation by proteolytically removing the leader sequence from substrate proteins and subsequently monomethylating the alpha-amino group of the newly exposed N-terminal phenylalanine.</text>
</comment>
<keyword evidence="10 18" id="KW-0378">Hydrolase</keyword>
<evidence type="ECO:0000256" key="4">
    <source>
        <dbReference type="ARBA" id="ARBA00022519"/>
    </source>
</evidence>
<dbReference type="InterPro" id="IPR050882">
    <property type="entry name" value="Prepilin_peptidase/N-MTase"/>
</dbReference>
<reference evidence="23" key="1">
    <citation type="journal article" date="2018" name="Front. Microbiol.">
        <title>Genome-Based Analysis Reveals the Taxonomy and Diversity of the Family Idiomarinaceae.</title>
        <authorList>
            <person name="Liu Y."/>
            <person name="Lai Q."/>
            <person name="Shao Z."/>
        </authorList>
    </citation>
    <scope>NUCLEOTIDE SEQUENCE [LARGE SCALE GENOMIC DNA]</scope>
    <source>
        <strain evidence="23">AIS</strain>
    </source>
</reference>
<dbReference type="GO" id="GO:0004190">
    <property type="term" value="F:aspartic-type endopeptidase activity"/>
    <property type="evidence" value="ECO:0007669"/>
    <property type="project" value="UniProtKB-EC"/>
</dbReference>
<keyword evidence="13 18" id="KW-0511">Multifunctional enzyme</keyword>
<evidence type="ECO:0000256" key="11">
    <source>
        <dbReference type="ARBA" id="ARBA00022989"/>
    </source>
</evidence>
<keyword evidence="11 19" id="KW-1133">Transmembrane helix</keyword>
<evidence type="ECO:0000256" key="13">
    <source>
        <dbReference type="ARBA" id="ARBA00023268"/>
    </source>
</evidence>
<evidence type="ECO:0000313" key="23">
    <source>
        <dbReference type="Proteomes" id="UP000286934"/>
    </source>
</evidence>
<comment type="subcellular location">
    <subcellularLocation>
        <location evidence="1">Cell inner membrane</location>
        <topology evidence="1">Multi-pass membrane protein</topology>
    </subcellularLocation>
    <subcellularLocation>
        <location evidence="18">Cell membrane</location>
        <topology evidence="18">Multi-pass membrane protein</topology>
    </subcellularLocation>
</comment>
<dbReference type="InterPro" id="IPR000045">
    <property type="entry name" value="Prepilin_IV_endopep_pep"/>
</dbReference>
<dbReference type="Pfam" id="PF06750">
    <property type="entry name" value="A24_N_bact"/>
    <property type="match status" value="1"/>
</dbReference>
<feature type="transmembrane region" description="Helical" evidence="19">
    <location>
        <begin position="220"/>
        <end position="250"/>
    </location>
</feature>
<feature type="transmembrane region" description="Helical" evidence="19">
    <location>
        <begin position="262"/>
        <end position="280"/>
    </location>
</feature>
<evidence type="ECO:0000256" key="5">
    <source>
        <dbReference type="ARBA" id="ARBA00022603"/>
    </source>
</evidence>
<keyword evidence="6 18" id="KW-0645">Protease</keyword>
<feature type="transmembrane region" description="Helical" evidence="19">
    <location>
        <begin position="132"/>
        <end position="151"/>
    </location>
</feature>
<organism evidence="22 23">
    <name type="scientific">Aliidiomarina shirensis</name>
    <dbReference type="NCBI Taxonomy" id="1048642"/>
    <lineage>
        <taxon>Bacteria</taxon>
        <taxon>Pseudomonadati</taxon>
        <taxon>Pseudomonadota</taxon>
        <taxon>Gammaproteobacteria</taxon>
        <taxon>Alteromonadales</taxon>
        <taxon>Idiomarinaceae</taxon>
        <taxon>Aliidiomarina</taxon>
    </lineage>
</organism>
<accession>A0A432WUT2</accession>
<evidence type="ECO:0000256" key="17">
    <source>
        <dbReference type="RuleBase" id="RU003793"/>
    </source>
</evidence>
<evidence type="ECO:0000256" key="1">
    <source>
        <dbReference type="ARBA" id="ARBA00004429"/>
    </source>
</evidence>
<feature type="domain" description="Prepilin peptidase A24 N-terminal" evidence="21">
    <location>
        <begin position="18"/>
        <end position="130"/>
    </location>
</feature>
<dbReference type="GO" id="GO:0008168">
    <property type="term" value="F:methyltransferase activity"/>
    <property type="evidence" value="ECO:0007669"/>
    <property type="project" value="UniProtKB-KW"/>
</dbReference>
<dbReference type="GO" id="GO:0006465">
    <property type="term" value="P:signal peptide processing"/>
    <property type="evidence" value="ECO:0007669"/>
    <property type="project" value="TreeGrafter"/>
</dbReference>
<evidence type="ECO:0000256" key="3">
    <source>
        <dbReference type="ARBA" id="ARBA00022475"/>
    </source>
</evidence>
<feature type="domain" description="Prepilin type IV endopeptidase peptidase" evidence="20">
    <location>
        <begin position="141"/>
        <end position="249"/>
    </location>
</feature>
<comment type="caution">
    <text evidence="22">The sequence shown here is derived from an EMBL/GenBank/DDBJ whole genome shotgun (WGS) entry which is preliminary data.</text>
</comment>
<keyword evidence="7 18" id="KW-0808">Transferase</keyword>
<dbReference type="EMBL" id="PIPP01000002">
    <property type="protein sequence ID" value="RUO37531.1"/>
    <property type="molecule type" value="Genomic_DNA"/>
</dbReference>
<dbReference type="OrthoDB" id="9789291at2"/>
<feature type="transmembrane region" description="Helical" evidence="19">
    <location>
        <begin position="12"/>
        <end position="34"/>
    </location>
</feature>
<evidence type="ECO:0000256" key="2">
    <source>
        <dbReference type="ARBA" id="ARBA00005801"/>
    </source>
</evidence>
<dbReference type="AlphaFoldDB" id="A0A432WUT2"/>
<dbReference type="PANTHER" id="PTHR30487">
    <property type="entry name" value="TYPE 4 PREPILIN-LIKE PROTEINS LEADER PEPTIDE-PROCESSING ENZYME"/>
    <property type="match status" value="1"/>
</dbReference>
<sequence length="292" mass="32531">MAEIFQVYPWVGFLFAALFGLVFGSFGNVIVARLPRMLEQQWRDECAAAFPSKEHANESPANEKKRFNLAYPASHCPKCGHGLRWFENIPLISYLVQMGRCRSCNTHISLRYPITEAVSALLTLAAVTQFGFTYQAIAFALFLYALLLLTLIDAETMLLPDQITLPLLWLGLILSIHVLPVGPTDAIIGGAAGYLFLWSVYWLFKLVTGKEGMGYGDFKLLAVLGVWLGWQALPIVVLLSSLVGAAYGILMITLRKHNQDNPMPFGPFLAVAGGIALFYAEPIYRWYWSFAL</sequence>
<keyword evidence="5 18" id="KW-0489">Methyltransferase</keyword>
<keyword evidence="8" id="KW-0949">S-adenosyl-L-methionine</keyword>
<dbReference type="Proteomes" id="UP000286934">
    <property type="component" value="Unassembled WGS sequence"/>
</dbReference>
<dbReference type="Gene3D" id="1.20.120.1220">
    <property type="match status" value="1"/>
</dbReference>
<protein>
    <recommendedName>
        <fullName evidence="16 18">Prepilin leader peptidase/N-methyltransferase</fullName>
        <ecNumber evidence="18">2.1.1.-</ecNumber>
        <ecNumber evidence="15 18">3.4.23.43</ecNumber>
    </recommendedName>
</protein>
<dbReference type="Pfam" id="PF01478">
    <property type="entry name" value="Peptidase_A24"/>
    <property type="match status" value="1"/>
</dbReference>
<evidence type="ECO:0000259" key="21">
    <source>
        <dbReference type="Pfam" id="PF06750"/>
    </source>
</evidence>
<keyword evidence="3" id="KW-1003">Cell membrane</keyword>
<feature type="transmembrane region" description="Helical" evidence="19">
    <location>
        <begin position="186"/>
        <end position="208"/>
    </location>
</feature>
<dbReference type="RefSeq" id="WP_126806848.1">
    <property type="nucleotide sequence ID" value="NZ_PIPP01000002.1"/>
</dbReference>
<evidence type="ECO:0000256" key="10">
    <source>
        <dbReference type="ARBA" id="ARBA00022801"/>
    </source>
</evidence>
<keyword evidence="4" id="KW-0997">Cell inner membrane</keyword>
<evidence type="ECO:0000256" key="15">
    <source>
        <dbReference type="ARBA" id="ARBA00067082"/>
    </source>
</evidence>
<evidence type="ECO:0000256" key="14">
    <source>
        <dbReference type="ARBA" id="ARBA00050401"/>
    </source>
</evidence>
<dbReference type="GO" id="GO:0032259">
    <property type="term" value="P:methylation"/>
    <property type="evidence" value="ECO:0007669"/>
    <property type="project" value="UniProtKB-KW"/>
</dbReference>
<evidence type="ECO:0000313" key="22">
    <source>
        <dbReference type="EMBL" id="RUO37531.1"/>
    </source>
</evidence>
<evidence type="ECO:0000256" key="16">
    <source>
        <dbReference type="ARBA" id="ARBA00071870"/>
    </source>
</evidence>
<name>A0A432WUT2_9GAMM</name>
<dbReference type="EC" id="3.4.23.43" evidence="15 18"/>
<dbReference type="PANTHER" id="PTHR30487:SF0">
    <property type="entry name" value="PREPILIN LEADER PEPTIDASE_N-METHYLTRANSFERASE-RELATED"/>
    <property type="match status" value="1"/>
</dbReference>
<evidence type="ECO:0000259" key="20">
    <source>
        <dbReference type="Pfam" id="PF01478"/>
    </source>
</evidence>
<evidence type="ECO:0000256" key="9">
    <source>
        <dbReference type="ARBA" id="ARBA00022692"/>
    </source>
</evidence>
<evidence type="ECO:0000256" key="8">
    <source>
        <dbReference type="ARBA" id="ARBA00022691"/>
    </source>
</evidence>
<keyword evidence="9 18" id="KW-0812">Transmembrane</keyword>
<dbReference type="EC" id="2.1.1.-" evidence="18"/>
<dbReference type="GO" id="GO:0005886">
    <property type="term" value="C:plasma membrane"/>
    <property type="evidence" value="ECO:0007669"/>
    <property type="project" value="UniProtKB-SubCell"/>
</dbReference>
<keyword evidence="23" id="KW-1185">Reference proteome</keyword>
<proteinExistence type="inferred from homology"/>
<dbReference type="InterPro" id="IPR010627">
    <property type="entry name" value="Prepilin_pept_A24_N"/>
</dbReference>
<comment type="similarity">
    <text evidence="2 17">Belongs to the peptidase A24 family.</text>
</comment>
<comment type="catalytic activity">
    <reaction evidence="14 18">
        <text>Typically cleaves a -Gly-|-Phe- bond to release an N-terminal, basic peptide of 5-8 residues from type IV prepilin, and then N-methylates the new N-terminal amino group, the methyl donor being S-adenosyl-L-methionine.</text>
        <dbReference type="EC" id="3.4.23.43"/>
    </reaction>
</comment>
<evidence type="ECO:0000256" key="6">
    <source>
        <dbReference type="ARBA" id="ARBA00022670"/>
    </source>
</evidence>
<evidence type="ECO:0000256" key="19">
    <source>
        <dbReference type="SAM" id="Phobius"/>
    </source>
</evidence>